<proteinExistence type="predicted"/>
<reference evidence="1" key="1">
    <citation type="submission" date="2023-10" db="EMBL/GenBank/DDBJ databases">
        <authorList>
            <person name="Hackl T."/>
        </authorList>
    </citation>
    <scope>NUCLEOTIDE SEQUENCE</scope>
</reference>
<keyword evidence="2" id="KW-1185">Reference proteome</keyword>
<evidence type="ECO:0000313" key="1">
    <source>
        <dbReference type="EMBL" id="CAJ2500019.1"/>
    </source>
</evidence>
<dbReference type="EMBL" id="CAUWAG010000003">
    <property type="protein sequence ID" value="CAJ2500019.1"/>
    <property type="molecule type" value="Genomic_DNA"/>
</dbReference>
<sequence length="181" mass="20880">MGIPPGLSMVDEVAYLSAKSRYINFEEYEIASRWLLQHGVSGLRQEILSRFPGSGLREYANYILDLDDIGLASFGLRSTLWVLGGDRFWLQQAEAEAEAETLSSDIQHILKSSHGRDTGPQAWWCWRVITRYAIEGYETPLAVQEYRRMPFFYTTADLDGVFEDFPTLDRMLEYTKDKVDY</sequence>
<evidence type="ECO:0000313" key="2">
    <source>
        <dbReference type="Proteomes" id="UP001295740"/>
    </source>
</evidence>
<gene>
    <name evidence="1" type="ORF">KHLLAP_LOCUS487</name>
</gene>
<accession>A0AAI8V7U7</accession>
<dbReference type="Proteomes" id="UP001295740">
    <property type="component" value="Unassembled WGS sequence"/>
</dbReference>
<comment type="caution">
    <text evidence="1">The sequence shown here is derived from an EMBL/GenBank/DDBJ whole genome shotgun (WGS) entry which is preliminary data.</text>
</comment>
<protein>
    <submittedName>
        <fullName evidence="1">Uu.00g028720.m01.CDS01</fullName>
    </submittedName>
</protein>
<dbReference type="AlphaFoldDB" id="A0AAI8V7U7"/>
<name>A0AAI8V7U7_9PEZI</name>
<organism evidence="1 2">
    <name type="scientific">Anthostomella pinea</name>
    <dbReference type="NCBI Taxonomy" id="933095"/>
    <lineage>
        <taxon>Eukaryota</taxon>
        <taxon>Fungi</taxon>
        <taxon>Dikarya</taxon>
        <taxon>Ascomycota</taxon>
        <taxon>Pezizomycotina</taxon>
        <taxon>Sordariomycetes</taxon>
        <taxon>Xylariomycetidae</taxon>
        <taxon>Xylariales</taxon>
        <taxon>Xylariaceae</taxon>
        <taxon>Anthostomella</taxon>
    </lineage>
</organism>